<feature type="compositionally biased region" description="Polar residues" evidence="4">
    <location>
        <begin position="974"/>
        <end position="985"/>
    </location>
</feature>
<feature type="compositionally biased region" description="Acidic residues" evidence="4">
    <location>
        <begin position="505"/>
        <end position="516"/>
    </location>
</feature>
<dbReference type="Gene3D" id="2.30.29.30">
    <property type="entry name" value="Pleckstrin-homology domain (PH domain)/Phosphotyrosine-binding domain (PTB)"/>
    <property type="match status" value="1"/>
</dbReference>
<dbReference type="InterPro" id="IPR011993">
    <property type="entry name" value="PH-like_dom_sf"/>
</dbReference>
<dbReference type="PROSITE" id="PS00383">
    <property type="entry name" value="TYR_PHOSPHATASE_1"/>
    <property type="match status" value="1"/>
</dbReference>
<dbReference type="InterPro" id="IPR016130">
    <property type="entry name" value="Tyr_Pase_AS"/>
</dbReference>
<dbReference type="GO" id="GO:0016020">
    <property type="term" value="C:membrane"/>
    <property type="evidence" value="ECO:0007669"/>
    <property type="project" value="TreeGrafter"/>
</dbReference>
<dbReference type="AlphaFoldDB" id="A0A077RC21"/>
<feature type="active site" description="Phosphocysteine intermediate" evidence="2">
    <location>
        <position position="437"/>
    </location>
</feature>
<evidence type="ECO:0000256" key="1">
    <source>
        <dbReference type="ARBA" id="ARBA00007471"/>
    </source>
</evidence>
<dbReference type="GO" id="GO:0046856">
    <property type="term" value="P:phosphatidylinositol dephosphorylation"/>
    <property type="evidence" value="ECO:0007669"/>
    <property type="project" value="TreeGrafter"/>
</dbReference>
<feature type="region of interest" description="Disordered" evidence="4">
    <location>
        <begin position="504"/>
        <end position="526"/>
    </location>
</feature>
<dbReference type="Pfam" id="PF06602">
    <property type="entry name" value="Myotub-related"/>
    <property type="match status" value="1"/>
</dbReference>
<name>A0A077RC21_9BASI</name>
<dbReference type="PANTHER" id="PTHR10807:SF128">
    <property type="entry name" value="PHOSPHATIDYLINOSITOL-3,5-BISPHOSPHATE 3-PHOSPHATASE"/>
    <property type="match status" value="1"/>
</dbReference>
<feature type="binding site" evidence="3">
    <location>
        <begin position="437"/>
        <end position="443"/>
    </location>
    <ligand>
        <name>substrate</name>
    </ligand>
</feature>
<dbReference type="InterPro" id="IPR010569">
    <property type="entry name" value="Myotubularin-like_Pase_dom"/>
</dbReference>
<dbReference type="InterPro" id="IPR030564">
    <property type="entry name" value="Myotubularin"/>
</dbReference>
<proteinExistence type="inferred from homology"/>
<dbReference type="EMBL" id="HG529703">
    <property type="protein sequence ID" value="CDI56882.1"/>
    <property type="molecule type" value="Genomic_DNA"/>
</dbReference>
<sequence>MNAASSSTSTSTSLAPLPNPKIDHLADVWFQRRGESSCHRGALRLTSHHLIFERQAPASSVPSSRRHFIPLSLILKATRIPSLRIATQASSPSQRIYPITIFYKNFDMATFAFHSEHDQLAVFDSMKECAILSDITQLYAFYYHPSAMDAIPQQDVNRIYSPKTEFARQGLGSRSKAWRFTDINSEYVFSPTYPALMAVPSRISDTTLSYAAKYRSKARIPALTYLHWANHASITRSSQPMVGLKNARSIQDEKLIEAIFTSHHFADPESIAAKAVADASAGGALSASGAPAVATVYGATTTNLIIDARPTTNAMANVAKGAGTENMEYYKGCKKSYLGIENIHVMRDSLNKLTDALRESEPIATFGMRVEALGDAGTADAAVSDGSGSVLRLNPAPVNPLALRKSMWLKHIQSLMEGSMSIVRNVHINSSHVLVHCSDGWDRTSQLAAIAQICLDPYFRTFDGLAVLIEKDWLSFGHKFTDRGGLKGSDRYFTVASKQNYGSLNDDEDNGYDTDPELEKANSSGGGGFDGQAAANAFWGFTKQLTANFSAATSSAASGSKKGSNIKETSPVFHQFLDCMWQVMRQFPKRFEYDSSYLVELLQVVQECKYGTFLMDNERERRKPQHENGRLLPALSARTASAWSYLLSTETKMKHINPHYQPELDDRDPKRKGTDMGVLIADSRDIRYFEQLFRRASGDMNAALDKEAEERQRARERLERAVRGTDVGALPSDDAKIVGEESVPEGFKSAAVVRVPGGGEFENSDAAIAVVGPGNPDPVLDILASATSISSTTNQNLDMSSSPAPGAVDLSTNGLPYQARQPRSRPKQTTAPMPPATSAESSDAMANNVVNAADAAANKMKNLFIGGWGRLQEAMTAPAAEITLLANDSTPAANRPVGPAKAASPASSRHDPTHLNSGPSVRPQSQTEPTQSAALSGYNPWAANTSVRNEMQREHVAMRAPYGSADGGQWNAGRPQTNERQQSWKGTCYGDDAANHASVSTEAREDESKNSNAAITSDPLGVL</sequence>
<dbReference type="GO" id="GO:0005737">
    <property type="term" value="C:cytoplasm"/>
    <property type="evidence" value="ECO:0007669"/>
    <property type="project" value="TreeGrafter"/>
</dbReference>
<dbReference type="GO" id="GO:0004438">
    <property type="term" value="F:phosphatidylinositol-3-phosphate phosphatase activity"/>
    <property type="evidence" value="ECO:0007669"/>
    <property type="project" value="TreeGrafter"/>
</dbReference>
<feature type="region of interest" description="Disordered" evidence="4">
    <location>
        <begin position="792"/>
        <end position="844"/>
    </location>
</feature>
<dbReference type="SUPFAM" id="SSF52799">
    <property type="entry name" value="(Phosphotyrosine protein) phosphatases II"/>
    <property type="match status" value="1"/>
</dbReference>
<evidence type="ECO:0000256" key="3">
    <source>
        <dbReference type="PIRSR" id="PIRSR630564-2"/>
    </source>
</evidence>
<feature type="region of interest" description="Disordered" evidence="4">
    <location>
        <begin position="890"/>
        <end position="939"/>
    </location>
</feature>
<accession>A0A077RC21</accession>
<evidence type="ECO:0000256" key="2">
    <source>
        <dbReference type="PIRSR" id="PIRSR630564-1"/>
    </source>
</evidence>
<reference evidence="6" key="1">
    <citation type="journal article" date="2014" name="Genome Biol. Evol.">
        <title>Gene Loss Rather Than Gene Gain Is Associated with a Host Jump from Monocots to Dicots in the Smut Fungus Melanopsichium pennsylvanicum.</title>
        <authorList>
            <person name="Sharma R."/>
            <person name="Mishra B."/>
            <person name="Runge F."/>
            <person name="Thines M."/>
        </authorList>
    </citation>
    <scope>NUCLEOTIDE SEQUENCE</scope>
    <source>
        <strain evidence="6">4</strain>
    </source>
</reference>
<evidence type="ECO:0000259" key="5">
    <source>
        <dbReference type="PROSITE" id="PS51339"/>
    </source>
</evidence>
<feature type="compositionally biased region" description="Polar residues" evidence="4">
    <location>
        <begin position="914"/>
        <end position="934"/>
    </location>
</feature>
<protein>
    <submittedName>
        <fullName evidence="6">Phosphatases ii</fullName>
    </submittedName>
</protein>
<evidence type="ECO:0000256" key="4">
    <source>
        <dbReference type="SAM" id="MobiDB-lite"/>
    </source>
</evidence>
<feature type="domain" description="Myotubularin phosphatase" evidence="5">
    <location>
        <begin position="156"/>
        <end position="693"/>
    </location>
</feature>
<feature type="region of interest" description="Disordered" evidence="4">
    <location>
        <begin position="962"/>
        <end position="1023"/>
    </location>
</feature>
<feature type="binding site" evidence="3">
    <location>
        <begin position="317"/>
        <end position="320"/>
    </location>
    <ligand>
        <name>substrate</name>
    </ligand>
</feature>
<dbReference type="SUPFAM" id="SSF50729">
    <property type="entry name" value="PH domain-like"/>
    <property type="match status" value="1"/>
</dbReference>
<dbReference type="PANTHER" id="PTHR10807">
    <property type="entry name" value="MYOTUBULARIN-RELATED"/>
    <property type="match status" value="1"/>
</dbReference>
<comment type="similarity">
    <text evidence="1">Belongs to the protein-tyrosine phosphatase family. Non-receptor class myotubularin subfamily.</text>
</comment>
<feature type="binding site" evidence="3">
    <location>
        <begin position="342"/>
        <end position="343"/>
    </location>
    <ligand>
        <name>substrate</name>
    </ligand>
</feature>
<dbReference type="InterPro" id="IPR029021">
    <property type="entry name" value="Prot-tyrosine_phosphatase-like"/>
</dbReference>
<dbReference type="PROSITE" id="PS51339">
    <property type="entry name" value="PPASE_MYOTUBULARIN"/>
    <property type="match status" value="1"/>
</dbReference>
<organism evidence="6">
    <name type="scientific">Melanopsichium pennsylvanicum 4</name>
    <dbReference type="NCBI Taxonomy" id="1398559"/>
    <lineage>
        <taxon>Eukaryota</taxon>
        <taxon>Fungi</taxon>
        <taxon>Dikarya</taxon>
        <taxon>Basidiomycota</taxon>
        <taxon>Ustilaginomycotina</taxon>
        <taxon>Ustilaginomycetes</taxon>
        <taxon>Ustilaginales</taxon>
        <taxon>Ustilaginaceae</taxon>
        <taxon>Melanopsichium</taxon>
    </lineage>
</organism>
<evidence type="ECO:0000313" key="6">
    <source>
        <dbReference type="EMBL" id="CDI56882.1"/>
    </source>
</evidence>
<feature type="compositionally biased region" description="Polar residues" evidence="4">
    <location>
        <begin position="794"/>
        <end position="803"/>
    </location>
</feature>